<dbReference type="EMBL" id="UZAM01015766">
    <property type="protein sequence ID" value="VDP40485.1"/>
    <property type="molecule type" value="Genomic_DNA"/>
</dbReference>
<dbReference type="WBParaSite" id="SBAD_0001187501-mRNA-1">
    <property type="protein sequence ID" value="SBAD_0001187501-mRNA-1"/>
    <property type="gene ID" value="SBAD_0001187501"/>
</dbReference>
<keyword evidence="2" id="KW-1185">Reference proteome</keyword>
<reference evidence="3" key="1">
    <citation type="submission" date="2016-06" db="UniProtKB">
        <authorList>
            <consortium name="WormBaseParasite"/>
        </authorList>
    </citation>
    <scope>IDENTIFICATION</scope>
</reference>
<evidence type="ECO:0000313" key="2">
    <source>
        <dbReference type="Proteomes" id="UP000270296"/>
    </source>
</evidence>
<sequence length="129" mass="15511">MQLYSFRWCCESAISIMRGKLMDLNVMTANVNKQLFTVALHHIYSGPFVDAEVRRRKWWYLGRFKERVACLMYALKKERHPSRKLKLSYVEPCEGCSKCVQVPVVSKIRSHWWNMFVKTLYSQPKRKWF</sequence>
<evidence type="ECO:0000313" key="3">
    <source>
        <dbReference type="WBParaSite" id="SBAD_0001187501-mRNA-1"/>
    </source>
</evidence>
<organism evidence="3">
    <name type="scientific">Soboliphyme baturini</name>
    <dbReference type="NCBI Taxonomy" id="241478"/>
    <lineage>
        <taxon>Eukaryota</taxon>
        <taxon>Metazoa</taxon>
        <taxon>Ecdysozoa</taxon>
        <taxon>Nematoda</taxon>
        <taxon>Enoplea</taxon>
        <taxon>Dorylaimia</taxon>
        <taxon>Dioctophymatida</taxon>
        <taxon>Dioctophymatoidea</taxon>
        <taxon>Soboliphymatidae</taxon>
        <taxon>Soboliphyme</taxon>
    </lineage>
</organism>
<accession>A0A183J6J1</accession>
<proteinExistence type="predicted"/>
<gene>
    <name evidence="1" type="ORF">SBAD_LOCUS11489</name>
</gene>
<dbReference type="Proteomes" id="UP000270296">
    <property type="component" value="Unassembled WGS sequence"/>
</dbReference>
<dbReference type="OrthoDB" id="9979394at2759"/>
<dbReference type="AlphaFoldDB" id="A0A183J6J1"/>
<reference evidence="1 2" key="2">
    <citation type="submission" date="2018-11" db="EMBL/GenBank/DDBJ databases">
        <authorList>
            <consortium name="Pathogen Informatics"/>
        </authorList>
    </citation>
    <scope>NUCLEOTIDE SEQUENCE [LARGE SCALE GENOMIC DNA]</scope>
</reference>
<name>A0A183J6J1_9BILA</name>
<protein>
    <submittedName>
        <fullName evidence="3">Transposase</fullName>
    </submittedName>
</protein>
<evidence type="ECO:0000313" key="1">
    <source>
        <dbReference type="EMBL" id="VDP40485.1"/>
    </source>
</evidence>